<organism evidence="2 3">
    <name type="scientific">Anaerobaca lacustris</name>
    <dbReference type="NCBI Taxonomy" id="3044600"/>
    <lineage>
        <taxon>Bacteria</taxon>
        <taxon>Pseudomonadati</taxon>
        <taxon>Planctomycetota</taxon>
        <taxon>Phycisphaerae</taxon>
        <taxon>Sedimentisphaerales</taxon>
        <taxon>Anaerobacaceae</taxon>
        <taxon>Anaerobaca</taxon>
    </lineage>
</organism>
<dbReference type="InterPro" id="IPR016024">
    <property type="entry name" value="ARM-type_fold"/>
</dbReference>
<protein>
    <submittedName>
        <fullName evidence="2">HEAT repeat domain-containing protein</fullName>
    </submittedName>
</protein>
<dbReference type="AlphaFoldDB" id="A0AAW6U784"/>
<dbReference type="Gene3D" id="1.25.10.10">
    <property type="entry name" value="Leucine-rich Repeat Variant"/>
    <property type="match status" value="2"/>
</dbReference>
<dbReference type="EMBL" id="JASCXX010000027">
    <property type="protein sequence ID" value="MDI6450988.1"/>
    <property type="molecule type" value="Genomic_DNA"/>
</dbReference>
<proteinExistence type="predicted"/>
<sequence>MLNGRTVAVVFLIGSLIAGTSFAQQRTLADDWNDFLHFSKIGRLDLAKGYAQAILDGSPDPVALLELSQANPQGYDLAMRVVDTSRDSELASLAKQLLGVIDRGRFELRSDPHVIVEEIARLSTTIRGKMNAISRLRDSGEYAIPFMLDAIADPARRDELDNLLEALPQIGRNAIRPLTAALQMSNDAVKAEVIRALGQIGYPQALPYLKYVVEKDTSVELRNLAAQSVQKIDPRMSNASAAAMFFQLAEKYYYQDESLAPQEGPAFANIWFWDPDGERLIREEVDRAYFYELMAMRCCEWSLKADPQFGLSIGLWLAAFFKAEATGLPMPEYFGPQHASALTYARTAGPEYLQQTLLRGLNDQNAAVALGAAEALATNAGENSLLYTVGPAQPMLQALSFSDRAVRYTAAIAIANAGPRQAFNESRLVVQNLAEALGPQAVAGAWTPELAEEYAMRAVEALLKVGVSRNPVIDLSLAQSALIAATKGQNHDLQVLASRTLAYLSSPDAQRAIAEAALSDEYEMDVRIEAFASLANSAKLHGSLLPDPAVNQIYELTGSDETDPDLRAAAAAAYGALNLPSQKVKDLILDQSQS</sequence>
<comment type="caution">
    <text evidence="2">The sequence shown here is derived from an EMBL/GenBank/DDBJ whole genome shotgun (WGS) entry which is preliminary data.</text>
</comment>
<name>A0AAW6U784_9BACT</name>
<dbReference type="SUPFAM" id="SSF48371">
    <property type="entry name" value="ARM repeat"/>
    <property type="match status" value="1"/>
</dbReference>
<gene>
    <name evidence="2" type="ORF">QJ522_18145</name>
</gene>
<keyword evidence="1" id="KW-0732">Signal</keyword>
<keyword evidence="3" id="KW-1185">Reference proteome</keyword>
<accession>A0AAW6U784</accession>
<reference evidence="2" key="1">
    <citation type="submission" date="2023-05" db="EMBL/GenBank/DDBJ databases">
        <title>Anaerotaeda fermentans gen. nov., sp. nov., a novel anaerobic planctomycete of the new family within the order Sedimentisphaerales isolated from Taman Peninsula, Russia.</title>
        <authorList>
            <person name="Khomyakova M.A."/>
            <person name="Merkel A.Y."/>
            <person name="Slobodkin A.I."/>
        </authorList>
    </citation>
    <scope>NUCLEOTIDE SEQUENCE</scope>
    <source>
        <strain evidence="2">M17dextr</strain>
    </source>
</reference>
<dbReference type="Proteomes" id="UP001431776">
    <property type="component" value="Unassembled WGS sequence"/>
</dbReference>
<dbReference type="InterPro" id="IPR011989">
    <property type="entry name" value="ARM-like"/>
</dbReference>
<feature type="chain" id="PRO_5043341817" evidence="1">
    <location>
        <begin position="24"/>
        <end position="594"/>
    </location>
</feature>
<feature type="signal peptide" evidence="1">
    <location>
        <begin position="1"/>
        <end position="23"/>
    </location>
</feature>
<evidence type="ECO:0000313" key="3">
    <source>
        <dbReference type="Proteomes" id="UP001431776"/>
    </source>
</evidence>
<evidence type="ECO:0000313" key="2">
    <source>
        <dbReference type="EMBL" id="MDI6450988.1"/>
    </source>
</evidence>
<dbReference type="Pfam" id="PF13646">
    <property type="entry name" value="HEAT_2"/>
    <property type="match status" value="1"/>
</dbReference>
<dbReference type="RefSeq" id="WP_349246397.1">
    <property type="nucleotide sequence ID" value="NZ_JASCXX010000027.1"/>
</dbReference>
<evidence type="ECO:0000256" key="1">
    <source>
        <dbReference type="SAM" id="SignalP"/>
    </source>
</evidence>